<dbReference type="PANTHER" id="PTHR32322">
    <property type="entry name" value="INNER MEMBRANE TRANSPORTER"/>
    <property type="match status" value="1"/>
</dbReference>
<keyword evidence="3 6" id="KW-0812">Transmembrane</keyword>
<feature type="transmembrane region" description="Helical" evidence="6">
    <location>
        <begin position="255"/>
        <end position="284"/>
    </location>
</feature>
<dbReference type="RefSeq" id="WP_052107160.1">
    <property type="nucleotide sequence ID" value="NZ_CP014334.2"/>
</dbReference>
<name>A0AAI8CJZ0_FERIS</name>
<dbReference type="PANTHER" id="PTHR32322:SF2">
    <property type="entry name" value="EAMA DOMAIN-CONTAINING PROTEIN"/>
    <property type="match status" value="1"/>
</dbReference>
<proteinExistence type="inferred from homology"/>
<dbReference type="GO" id="GO:0016020">
    <property type="term" value="C:membrane"/>
    <property type="evidence" value="ECO:0007669"/>
    <property type="project" value="UniProtKB-SubCell"/>
</dbReference>
<organism evidence="8 9">
    <name type="scientific">Fervidobacterium islandicum</name>
    <dbReference type="NCBI Taxonomy" id="2423"/>
    <lineage>
        <taxon>Bacteria</taxon>
        <taxon>Thermotogati</taxon>
        <taxon>Thermotogota</taxon>
        <taxon>Thermotogae</taxon>
        <taxon>Thermotogales</taxon>
        <taxon>Fervidobacteriaceae</taxon>
        <taxon>Fervidobacterium</taxon>
    </lineage>
</organism>
<feature type="transmembrane region" description="Helical" evidence="6">
    <location>
        <begin position="98"/>
        <end position="119"/>
    </location>
</feature>
<feature type="transmembrane region" description="Helical" evidence="6">
    <location>
        <begin position="73"/>
        <end position="92"/>
    </location>
</feature>
<dbReference type="InterPro" id="IPR037185">
    <property type="entry name" value="EmrE-like"/>
</dbReference>
<dbReference type="InterPro" id="IPR050638">
    <property type="entry name" value="AA-Vitamin_Transporters"/>
</dbReference>
<reference evidence="8 9" key="1">
    <citation type="journal article" date="2015" name="Stand. Genomic Sci.">
        <title>Genome sequence of a native-feather degrading extremely thermophilic Eubacterium, Fervidobacterium islandicum AW-1.</title>
        <authorList>
            <person name="Lee Y.J."/>
            <person name="Jeong H."/>
            <person name="Park G.S."/>
            <person name="Kwak Y."/>
            <person name="Lee S.J."/>
            <person name="Lee S.J."/>
            <person name="Park M.K."/>
            <person name="Kim J.Y."/>
            <person name="Kang H.K."/>
            <person name="Shin J.H."/>
            <person name="Lee D.W."/>
        </authorList>
    </citation>
    <scope>NUCLEOTIDE SEQUENCE [LARGE SCALE GENOMIC DNA]</scope>
    <source>
        <strain evidence="8 9">AW-1</strain>
    </source>
</reference>
<evidence type="ECO:0000256" key="6">
    <source>
        <dbReference type="SAM" id="Phobius"/>
    </source>
</evidence>
<sequence length="286" mass="31511">MTNENKPTKRKMVFAYLFLLFTLLAFSSIEVISKPLMGKVDPFFMTAFRFLIGGLFLMVFVKQDVELSDLLPITLVGTLNSVVSMTSLQLAVKYSNASTAATLVASNPIFVSLFAAIMLNEKYRLRKYVGIGLGFVGIIVFSLGKISGDSWTGIFFGVLAALTFGLYTVLMRKYTKKYSPVLVTAYSSLCSSLIYVALLVMFGRFEVPVRLGFSGWLILIYLGLIVTGVAYLTYFKAMETLGATQSSKVFFLKPIVATIFAMVLLGESLSVFKIIGMIIVFISLSL</sequence>
<keyword evidence="9" id="KW-1185">Reference proteome</keyword>
<evidence type="ECO:0000256" key="1">
    <source>
        <dbReference type="ARBA" id="ARBA00004141"/>
    </source>
</evidence>
<feature type="domain" description="EamA" evidence="7">
    <location>
        <begin position="152"/>
        <end position="285"/>
    </location>
</feature>
<keyword evidence="4 6" id="KW-1133">Transmembrane helix</keyword>
<evidence type="ECO:0000256" key="4">
    <source>
        <dbReference type="ARBA" id="ARBA00022989"/>
    </source>
</evidence>
<evidence type="ECO:0000313" key="8">
    <source>
        <dbReference type="EMBL" id="AMW32785.1"/>
    </source>
</evidence>
<feature type="transmembrane region" description="Helical" evidence="6">
    <location>
        <begin position="214"/>
        <end position="234"/>
    </location>
</feature>
<dbReference type="KEGG" id="fia:NA23_05545"/>
<protein>
    <submittedName>
        <fullName evidence="8">DMT family transporter</fullName>
    </submittedName>
</protein>
<evidence type="ECO:0000313" key="9">
    <source>
        <dbReference type="Proteomes" id="UP000093740"/>
    </source>
</evidence>
<evidence type="ECO:0000256" key="3">
    <source>
        <dbReference type="ARBA" id="ARBA00022692"/>
    </source>
</evidence>
<dbReference type="Gene3D" id="1.10.3730.20">
    <property type="match status" value="1"/>
</dbReference>
<accession>A0AAI8CJZ0</accession>
<evidence type="ECO:0000256" key="2">
    <source>
        <dbReference type="ARBA" id="ARBA00007362"/>
    </source>
</evidence>
<feature type="transmembrane region" description="Helical" evidence="6">
    <location>
        <begin position="182"/>
        <end position="202"/>
    </location>
</feature>
<feature type="transmembrane region" description="Helical" evidence="6">
    <location>
        <begin position="150"/>
        <end position="170"/>
    </location>
</feature>
<dbReference type="Pfam" id="PF00892">
    <property type="entry name" value="EamA"/>
    <property type="match status" value="2"/>
</dbReference>
<feature type="domain" description="EamA" evidence="7">
    <location>
        <begin position="14"/>
        <end position="142"/>
    </location>
</feature>
<dbReference type="Proteomes" id="UP000093740">
    <property type="component" value="Chromosome"/>
</dbReference>
<comment type="subcellular location">
    <subcellularLocation>
        <location evidence="1">Membrane</location>
        <topology evidence="1">Multi-pass membrane protein</topology>
    </subcellularLocation>
</comment>
<keyword evidence="5 6" id="KW-0472">Membrane</keyword>
<dbReference type="AlphaFoldDB" id="A0AAI8CJZ0"/>
<evidence type="ECO:0000259" key="7">
    <source>
        <dbReference type="Pfam" id="PF00892"/>
    </source>
</evidence>
<gene>
    <name evidence="8" type="ORF">NA23_05545</name>
</gene>
<dbReference type="InterPro" id="IPR000620">
    <property type="entry name" value="EamA_dom"/>
</dbReference>
<evidence type="ECO:0000256" key="5">
    <source>
        <dbReference type="ARBA" id="ARBA00023136"/>
    </source>
</evidence>
<feature type="transmembrane region" description="Helical" evidence="6">
    <location>
        <begin position="128"/>
        <end position="144"/>
    </location>
</feature>
<dbReference type="SUPFAM" id="SSF103481">
    <property type="entry name" value="Multidrug resistance efflux transporter EmrE"/>
    <property type="match status" value="2"/>
</dbReference>
<comment type="similarity">
    <text evidence="2">Belongs to the EamA transporter family.</text>
</comment>
<dbReference type="EMBL" id="CP014334">
    <property type="protein sequence ID" value="AMW32785.1"/>
    <property type="molecule type" value="Genomic_DNA"/>
</dbReference>
<feature type="transmembrane region" description="Helical" evidence="6">
    <location>
        <begin position="43"/>
        <end position="61"/>
    </location>
</feature>